<evidence type="ECO:0000259" key="6">
    <source>
        <dbReference type="Pfam" id="PF08281"/>
    </source>
</evidence>
<dbReference type="InterPro" id="IPR013324">
    <property type="entry name" value="RNA_pol_sigma_r3/r4-like"/>
</dbReference>
<dbReference type="InterPro" id="IPR039425">
    <property type="entry name" value="RNA_pol_sigma-70-like"/>
</dbReference>
<dbReference type="GO" id="GO:0003677">
    <property type="term" value="F:DNA binding"/>
    <property type="evidence" value="ECO:0007669"/>
    <property type="project" value="UniProtKB-KW"/>
</dbReference>
<evidence type="ECO:0000256" key="2">
    <source>
        <dbReference type="ARBA" id="ARBA00023015"/>
    </source>
</evidence>
<gene>
    <name evidence="7" type="ORF">MNBD_BACTEROID06-172</name>
</gene>
<dbReference type="EMBL" id="UOES01000085">
    <property type="protein sequence ID" value="VAW26320.1"/>
    <property type="molecule type" value="Genomic_DNA"/>
</dbReference>
<keyword evidence="3" id="KW-0731">Sigma factor</keyword>
<dbReference type="Gene3D" id="1.10.10.10">
    <property type="entry name" value="Winged helix-like DNA-binding domain superfamily/Winged helix DNA-binding domain"/>
    <property type="match status" value="1"/>
</dbReference>
<dbReference type="PANTHER" id="PTHR43133">
    <property type="entry name" value="RNA POLYMERASE ECF-TYPE SIGMA FACTO"/>
    <property type="match status" value="1"/>
</dbReference>
<evidence type="ECO:0000256" key="5">
    <source>
        <dbReference type="ARBA" id="ARBA00023163"/>
    </source>
</evidence>
<dbReference type="Pfam" id="PF08281">
    <property type="entry name" value="Sigma70_r4_2"/>
    <property type="match status" value="1"/>
</dbReference>
<reference evidence="7" key="1">
    <citation type="submission" date="2018-06" db="EMBL/GenBank/DDBJ databases">
        <authorList>
            <person name="Zhirakovskaya E."/>
        </authorList>
    </citation>
    <scope>NUCLEOTIDE SEQUENCE</scope>
</reference>
<dbReference type="InterPro" id="IPR013325">
    <property type="entry name" value="RNA_pol_sigma_r2"/>
</dbReference>
<proteinExistence type="inferred from homology"/>
<keyword evidence="2" id="KW-0805">Transcription regulation</keyword>
<dbReference type="InterPro" id="IPR036388">
    <property type="entry name" value="WH-like_DNA-bd_sf"/>
</dbReference>
<name>A0A3B0UB71_9ZZZZ</name>
<evidence type="ECO:0000256" key="4">
    <source>
        <dbReference type="ARBA" id="ARBA00023125"/>
    </source>
</evidence>
<dbReference type="InterPro" id="IPR014284">
    <property type="entry name" value="RNA_pol_sigma-70_dom"/>
</dbReference>
<dbReference type="SUPFAM" id="SSF88946">
    <property type="entry name" value="Sigma2 domain of RNA polymerase sigma factors"/>
    <property type="match status" value="1"/>
</dbReference>
<sequence>MNILGKTSLLTDQELIERYKKKCDQTYFAELFARYSHLIMGVCMKYLKNTEASKDGVMNLYESISEKLISNEVTNFGGWVYVVTKNYCLGELRKQAKEGHVENNLTDSMEFELQPHHTNNYSLEQQILALEKCIEELNKEQSKCVSLFYLKKKSYKEVTNLTGFDLNKVKSNIQNGKRNLKNCIEANIEKEE</sequence>
<comment type="similarity">
    <text evidence="1">Belongs to the sigma-70 factor family. ECF subfamily.</text>
</comment>
<accession>A0A3B0UB71</accession>
<evidence type="ECO:0000256" key="1">
    <source>
        <dbReference type="ARBA" id="ARBA00010641"/>
    </source>
</evidence>
<dbReference type="NCBIfam" id="TIGR02937">
    <property type="entry name" value="sigma70-ECF"/>
    <property type="match status" value="1"/>
</dbReference>
<evidence type="ECO:0000313" key="7">
    <source>
        <dbReference type="EMBL" id="VAW26320.1"/>
    </source>
</evidence>
<dbReference type="PANTHER" id="PTHR43133:SF8">
    <property type="entry name" value="RNA POLYMERASE SIGMA FACTOR HI_1459-RELATED"/>
    <property type="match status" value="1"/>
</dbReference>
<protein>
    <submittedName>
        <fullName evidence="7">RNA polymerase ECF-type sigma factor</fullName>
    </submittedName>
</protein>
<dbReference type="InterPro" id="IPR013249">
    <property type="entry name" value="RNA_pol_sigma70_r4_t2"/>
</dbReference>
<dbReference type="SUPFAM" id="SSF88659">
    <property type="entry name" value="Sigma3 and sigma4 domains of RNA polymerase sigma factors"/>
    <property type="match status" value="1"/>
</dbReference>
<evidence type="ECO:0000256" key="3">
    <source>
        <dbReference type="ARBA" id="ARBA00023082"/>
    </source>
</evidence>
<organism evidence="7">
    <name type="scientific">hydrothermal vent metagenome</name>
    <dbReference type="NCBI Taxonomy" id="652676"/>
    <lineage>
        <taxon>unclassified sequences</taxon>
        <taxon>metagenomes</taxon>
        <taxon>ecological metagenomes</taxon>
    </lineage>
</organism>
<feature type="domain" description="RNA polymerase sigma factor 70 region 4 type 2" evidence="6">
    <location>
        <begin position="128"/>
        <end position="180"/>
    </location>
</feature>
<dbReference type="GO" id="GO:0006352">
    <property type="term" value="P:DNA-templated transcription initiation"/>
    <property type="evidence" value="ECO:0007669"/>
    <property type="project" value="InterPro"/>
</dbReference>
<dbReference type="AlphaFoldDB" id="A0A3B0UB71"/>
<dbReference type="Gene3D" id="1.10.1740.10">
    <property type="match status" value="1"/>
</dbReference>
<keyword evidence="4" id="KW-0238">DNA-binding</keyword>
<keyword evidence="5" id="KW-0804">Transcription</keyword>
<dbReference type="GO" id="GO:0016987">
    <property type="term" value="F:sigma factor activity"/>
    <property type="evidence" value="ECO:0007669"/>
    <property type="project" value="UniProtKB-KW"/>
</dbReference>